<comment type="caution">
    <text evidence="4">The sequence shown here is derived from an EMBL/GenBank/DDBJ whole genome shotgun (WGS) entry which is preliminary data.</text>
</comment>
<dbReference type="InterPro" id="IPR050766">
    <property type="entry name" value="Bact_Lucif_Oxidored"/>
</dbReference>
<feature type="domain" description="Luciferase-like" evidence="3">
    <location>
        <begin position="17"/>
        <end position="252"/>
    </location>
</feature>
<dbReference type="Pfam" id="PF00296">
    <property type="entry name" value="Bac_luciferase"/>
    <property type="match status" value="1"/>
</dbReference>
<dbReference type="RefSeq" id="WP_110530430.1">
    <property type="nucleotide sequence ID" value="NZ_NOXG01000008.1"/>
</dbReference>
<dbReference type="PANTHER" id="PTHR30137">
    <property type="entry name" value="LUCIFERASE-LIKE MONOOXYGENASE"/>
    <property type="match status" value="1"/>
</dbReference>
<organism evidence="4 5">
    <name type="scientific">Novacetimonas pomaceti</name>
    <dbReference type="NCBI Taxonomy" id="2021998"/>
    <lineage>
        <taxon>Bacteria</taxon>
        <taxon>Pseudomonadati</taxon>
        <taxon>Pseudomonadota</taxon>
        <taxon>Alphaproteobacteria</taxon>
        <taxon>Acetobacterales</taxon>
        <taxon>Acetobacteraceae</taxon>
        <taxon>Novacetimonas</taxon>
    </lineage>
</organism>
<name>A0A318QJT4_9PROT</name>
<evidence type="ECO:0000256" key="2">
    <source>
        <dbReference type="ARBA" id="ARBA00074555"/>
    </source>
</evidence>
<dbReference type="NCBIfam" id="TIGR03558">
    <property type="entry name" value="oxido_grp_1"/>
    <property type="match status" value="1"/>
</dbReference>
<dbReference type="GO" id="GO:0005829">
    <property type="term" value="C:cytosol"/>
    <property type="evidence" value="ECO:0007669"/>
    <property type="project" value="TreeGrafter"/>
</dbReference>
<gene>
    <name evidence="4" type="ORF">CFR71_09055</name>
</gene>
<dbReference type="InterPro" id="IPR011251">
    <property type="entry name" value="Luciferase-like_dom"/>
</dbReference>
<evidence type="ECO:0000313" key="5">
    <source>
        <dbReference type="Proteomes" id="UP000247609"/>
    </source>
</evidence>
<dbReference type="EMBL" id="NOXG01000008">
    <property type="protein sequence ID" value="PYD75559.1"/>
    <property type="molecule type" value="Genomic_DNA"/>
</dbReference>
<reference evidence="4 5" key="1">
    <citation type="submission" date="2017-07" db="EMBL/GenBank/DDBJ databases">
        <title>A draft genome sequence of Komagataeibacter sp. T5K1.</title>
        <authorList>
            <person name="Skraban J."/>
            <person name="Cleenwerck I."/>
            <person name="Vandamme P."/>
            <person name="Trcek J."/>
        </authorList>
    </citation>
    <scope>NUCLEOTIDE SEQUENCE [LARGE SCALE GENOMIC DNA]</scope>
    <source>
        <strain evidence="4 5">T5K1</strain>
    </source>
</reference>
<dbReference type="FunFam" id="3.20.20.30:FF:000002">
    <property type="entry name" value="LLM class flavin-dependent oxidoreductase"/>
    <property type="match status" value="1"/>
</dbReference>
<evidence type="ECO:0000256" key="1">
    <source>
        <dbReference type="ARBA" id="ARBA00007789"/>
    </source>
</evidence>
<evidence type="ECO:0000313" key="4">
    <source>
        <dbReference type="EMBL" id="PYD75559.1"/>
    </source>
</evidence>
<dbReference type="PANTHER" id="PTHR30137:SF6">
    <property type="entry name" value="LUCIFERASE-LIKE MONOOXYGENASE"/>
    <property type="match status" value="1"/>
</dbReference>
<dbReference type="Proteomes" id="UP000247609">
    <property type="component" value="Unassembled WGS sequence"/>
</dbReference>
<comment type="similarity">
    <text evidence="1">To bacterial alkanal monooxygenase alpha and beta chains.</text>
</comment>
<dbReference type="Gene3D" id="3.20.20.30">
    <property type="entry name" value="Luciferase-like domain"/>
    <property type="match status" value="1"/>
</dbReference>
<proteinExistence type="predicted"/>
<dbReference type="InterPro" id="IPR036661">
    <property type="entry name" value="Luciferase-like_sf"/>
</dbReference>
<dbReference type="GO" id="GO:0016705">
    <property type="term" value="F:oxidoreductase activity, acting on paired donors, with incorporation or reduction of molecular oxygen"/>
    <property type="evidence" value="ECO:0007669"/>
    <property type="project" value="InterPro"/>
</dbReference>
<dbReference type="CDD" id="cd00347">
    <property type="entry name" value="Flavin_utilizing_monoxygenases"/>
    <property type="match status" value="1"/>
</dbReference>
<dbReference type="InterPro" id="IPR019949">
    <property type="entry name" value="CmoO-like"/>
</dbReference>
<dbReference type="AlphaFoldDB" id="A0A318QJT4"/>
<dbReference type="SUPFAM" id="SSF51679">
    <property type="entry name" value="Bacterial luciferase-like"/>
    <property type="match status" value="1"/>
</dbReference>
<sequence length="333" mass="35923">MTALSVLDLSLITRGGSVAGALANSVDLARLAERLGYHRYWLAEHHAMPGIASAATAVVIGHIAGTTQHIRVGAGGIMLPNHSPLSVAEAFGTLESLYPGRIDLGLGRAPGSDQATMRALRRDPAAADRFPMDVQEVLRYLGPVEAGQRVVAIPGAGLDVPVWLLGSSLFSAHLAARLGLPFAFAAHFAPAMMEEAIALYRHAFVPSRYLQAPHVMLCVNVIAADDDATAALLFTSLEQYFVALRSGRPTAFPPPDARVQHDPAQRGMLEQVLRYTFHGGVERVRQSLTNFMRRHRPDELMVAMPIYDHAARCHSLSLLKGLWDGMETDAMAG</sequence>
<evidence type="ECO:0000259" key="3">
    <source>
        <dbReference type="Pfam" id="PF00296"/>
    </source>
</evidence>
<accession>A0A318QJT4</accession>
<protein>
    <recommendedName>
        <fullName evidence="2">Luciferase-like monooxygenase</fullName>
    </recommendedName>
</protein>